<reference evidence="1 2" key="1">
    <citation type="submission" date="2017-10" db="EMBL/GenBank/DDBJ databases">
        <title>Development of genomic resources for the powdery mildew, Erysiphe pulchra.</title>
        <authorList>
            <person name="Wadl P.A."/>
            <person name="Mack B.M."/>
            <person name="Moore G."/>
            <person name="Beltz S.B."/>
        </authorList>
    </citation>
    <scope>NUCLEOTIDE SEQUENCE [LARGE SCALE GENOMIC DNA]</scope>
    <source>
        <strain evidence="1">Cflorida</strain>
    </source>
</reference>
<gene>
    <name evidence="1" type="ORF">EPUL_006353</name>
</gene>
<dbReference type="AlphaFoldDB" id="A0A2S4PI81"/>
<organism evidence="1 2">
    <name type="scientific">Erysiphe pulchra</name>
    <dbReference type="NCBI Taxonomy" id="225359"/>
    <lineage>
        <taxon>Eukaryota</taxon>
        <taxon>Fungi</taxon>
        <taxon>Dikarya</taxon>
        <taxon>Ascomycota</taxon>
        <taxon>Pezizomycotina</taxon>
        <taxon>Leotiomycetes</taxon>
        <taxon>Erysiphales</taxon>
        <taxon>Erysiphaceae</taxon>
        <taxon>Erysiphe</taxon>
    </lineage>
</organism>
<dbReference type="OrthoDB" id="10407567at2759"/>
<accession>A0A2S4PI81</accession>
<name>A0A2S4PI81_9PEZI</name>
<keyword evidence="2" id="KW-1185">Reference proteome</keyword>
<evidence type="ECO:0000313" key="2">
    <source>
        <dbReference type="Proteomes" id="UP000237438"/>
    </source>
</evidence>
<dbReference type="Proteomes" id="UP000237438">
    <property type="component" value="Unassembled WGS sequence"/>
</dbReference>
<protein>
    <submittedName>
        <fullName evidence="1">Uncharacterized protein</fullName>
    </submittedName>
</protein>
<feature type="non-terminal residue" evidence="1">
    <location>
        <position position="126"/>
    </location>
</feature>
<dbReference type="EMBL" id="PEDP01008912">
    <property type="protein sequence ID" value="POS81723.1"/>
    <property type="molecule type" value="Genomic_DNA"/>
</dbReference>
<proteinExistence type="predicted"/>
<sequence length="126" mass="14561">MANNSTQKLRESVDLDMNTILQEIRELRQRIDDGALETPLRTDGMPESTKFPIYGGDKASYPAWRRALFSSLRLDWNTFGYTDSRVFLMIYKAIEGKAQRQAAAYFEAGGERGKEKPEDFIRFLDR</sequence>
<comment type="caution">
    <text evidence="1">The sequence shown here is derived from an EMBL/GenBank/DDBJ whole genome shotgun (WGS) entry which is preliminary data.</text>
</comment>
<evidence type="ECO:0000313" key="1">
    <source>
        <dbReference type="EMBL" id="POS81723.1"/>
    </source>
</evidence>